<dbReference type="SUPFAM" id="SSF51735">
    <property type="entry name" value="NAD(P)-binding Rossmann-fold domains"/>
    <property type="match status" value="1"/>
</dbReference>
<organism evidence="13 14">
    <name type="scientific">Glossina morsitans morsitans</name>
    <name type="common">Savannah tsetse fly</name>
    <dbReference type="NCBI Taxonomy" id="37546"/>
    <lineage>
        <taxon>Eukaryota</taxon>
        <taxon>Metazoa</taxon>
        <taxon>Ecdysozoa</taxon>
        <taxon>Arthropoda</taxon>
        <taxon>Hexapoda</taxon>
        <taxon>Insecta</taxon>
        <taxon>Pterygota</taxon>
        <taxon>Neoptera</taxon>
        <taxon>Endopterygota</taxon>
        <taxon>Diptera</taxon>
        <taxon>Brachycera</taxon>
        <taxon>Muscomorpha</taxon>
        <taxon>Hippoboscoidea</taxon>
        <taxon>Glossinidae</taxon>
        <taxon>Glossina</taxon>
    </lineage>
</organism>
<dbReference type="EnsemblMetazoa" id="GMOY005835-RA">
    <property type="protein sequence ID" value="GMOY005835-PA"/>
    <property type="gene ID" value="GMOY005835"/>
</dbReference>
<keyword evidence="5" id="KW-0783">Tetrahydrobiopterin biosynthesis</keyword>
<keyword evidence="4" id="KW-0560">Oxidoreductase</keyword>
<evidence type="ECO:0000256" key="2">
    <source>
        <dbReference type="ARBA" id="ARBA00011738"/>
    </source>
</evidence>
<comment type="similarity">
    <text evidence="1">Belongs to the short-chain dehydrogenases/reductases (SDR) family.</text>
</comment>
<dbReference type="InterPro" id="IPR002347">
    <property type="entry name" value="SDR_fam"/>
</dbReference>
<protein>
    <recommendedName>
        <fullName evidence="8">Dihydropteridine reductase</fullName>
        <ecNumber evidence="7">1.5.1.34</ecNumber>
    </recommendedName>
    <alternativeName>
        <fullName evidence="10">HDHPR</fullName>
    </alternativeName>
    <alternativeName>
        <fullName evidence="9">Quinoid dihydropteridine reductase</fullName>
    </alternativeName>
</protein>
<keyword evidence="14" id="KW-1185">Reference proteome</keyword>
<dbReference type="GO" id="GO:0004155">
    <property type="term" value="F:6,7-dihydropteridine reductase activity"/>
    <property type="evidence" value="ECO:0007669"/>
    <property type="project" value="UniProtKB-EC"/>
</dbReference>
<dbReference type="PANTHER" id="PTHR15104">
    <property type="entry name" value="DIHYDROPTERIDINE REDUCTASE"/>
    <property type="match status" value="1"/>
</dbReference>
<dbReference type="GO" id="GO:0006729">
    <property type="term" value="P:tetrahydrobiopterin biosynthetic process"/>
    <property type="evidence" value="ECO:0007669"/>
    <property type="project" value="UniProtKB-KW"/>
</dbReference>
<evidence type="ECO:0000256" key="12">
    <source>
        <dbReference type="ARBA" id="ARBA00047536"/>
    </source>
</evidence>
<accession>A0A1B0FPN8</accession>
<evidence type="ECO:0000256" key="9">
    <source>
        <dbReference type="ARBA" id="ARBA00041348"/>
    </source>
</evidence>
<evidence type="ECO:0000256" key="10">
    <source>
        <dbReference type="ARBA" id="ARBA00042518"/>
    </source>
</evidence>
<evidence type="ECO:0000256" key="11">
    <source>
        <dbReference type="ARBA" id="ARBA00047429"/>
    </source>
</evidence>
<evidence type="ECO:0000256" key="1">
    <source>
        <dbReference type="ARBA" id="ARBA00006484"/>
    </source>
</evidence>
<dbReference type="EC" id="1.5.1.34" evidence="7"/>
<dbReference type="GO" id="GO:0070402">
    <property type="term" value="F:NADPH binding"/>
    <property type="evidence" value="ECO:0007669"/>
    <property type="project" value="TreeGrafter"/>
</dbReference>
<proteinExistence type="inferred from homology"/>
<evidence type="ECO:0000256" key="7">
    <source>
        <dbReference type="ARBA" id="ARBA00039153"/>
    </source>
</evidence>
<dbReference type="Proteomes" id="UP000092444">
    <property type="component" value="Unassembled WGS sequence"/>
</dbReference>
<evidence type="ECO:0000256" key="4">
    <source>
        <dbReference type="ARBA" id="ARBA00023002"/>
    </source>
</evidence>
<comment type="catalytic activity">
    <reaction evidence="12">
        <text>5,6,7,8-tetrahydropteridine + NAD(+) = 6,7-dihydropteridine + NADH + H(+)</text>
        <dbReference type="Rhea" id="RHEA:17869"/>
        <dbReference type="ChEBI" id="CHEBI:15378"/>
        <dbReference type="ChEBI" id="CHEBI:28889"/>
        <dbReference type="ChEBI" id="CHEBI:30156"/>
        <dbReference type="ChEBI" id="CHEBI:57540"/>
        <dbReference type="ChEBI" id="CHEBI:57945"/>
        <dbReference type="EC" id="1.5.1.34"/>
    </reaction>
    <physiologicalReaction direction="right-to-left" evidence="12">
        <dbReference type="Rhea" id="RHEA:17871"/>
    </physiologicalReaction>
</comment>
<reference evidence="13" key="1">
    <citation type="submission" date="2020-05" db="UniProtKB">
        <authorList>
            <consortium name="EnsemblMetazoa"/>
        </authorList>
    </citation>
    <scope>IDENTIFICATION</scope>
    <source>
        <strain evidence="13">Yale</strain>
    </source>
</reference>
<dbReference type="FunFam" id="3.40.50.720:FF:000157">
    <property type="entry name" value="Quinoid dihydropteridine reductase"/>
    <property type="match status" value="1"/>
</dbReference>
<dbReference type="CDD" id="cd05334">
    <property type="entry name" value="DHPR_SDR_c_like"/>
    <property type="match status" value="1"/>
</dbReference>
<evidence type="ECO:0000256" key="6">
    <source>
        <dbReference type="ARBA" id="ARBA00037099"/>
    </source>
</evidence>
<evidence type="ECO:0000313" key="14">
    <source>
        <dbReference type="Proteomes" id="UP000092444"/>
    </source>
</evidence>
<comment type="catalytic activity">
    <reaction evidence="11">
        <text>5,6,7,8-tetrahydropteridine + NADP(+) = 6,7-dihydropteridine + NADPH + H(+)</text>
        <dbReference type="Rhea" id="RHEA:17865"/>
        <dbReference type="ChEBI" id="CHEBI:15378"/>
        <dbReference type="ChEBI" id="CHEBI:28889"/>
        <dbReference type="ChEBI" id="CHEBI:30156"/>
        <dbReference type="ChEBI" id="CHEBI:57783"/>
        <dbReference type="ChEBI" id="CHEBI:58349"/>
        <dbReference type="EC" id="1.5.1.34"/>
    </reaction>
    <physiologicalReaction direction="right-to-left" evidence="11">
        <dbReference type="Rhea" id="RHEA:17867"/>
    </physiologicalReaction>
</comment>
<dbReference type="VEuPathDB" id="VectorBase:GMOY005835"/>
<dbReference type="PhylomeDB" id="A0A1B0FPN8"/>
<dbReference type="STRING" id="37546.A0A1B0FPN8"/>
<dbReference type="Gene3D" id="3.40.50.720">
    <property type="entry name" value="NAD(P)-binding Rossmann-like Domain"/>
    <property type="match status" value="1"/>
</dbReference>
<dbReference type="AlphaFoldDB" id="A0A1B0FPN8"/>
<comment type="function">
    <text evidence="6">Catalyzes the conversion of quinonoid dihydrobiopterin into tetrahydrobiopterin.</text>
</comment>
<evidence type="ECO:0000313" key="13">
    <source>
        <dbReference type="EnsemblMetazoa" id="GMOY005835-PA"/>
    </source>
</evidence>
<dbReference type="InterPro" id="IPR036291">
    <property type="entry name" value="NAD(P)-bd_dom_sf"/>
</dbReference>
<evidence type="ECO:0000256" key="5">
    <source>
        <dbReference type="ARBA" id="ARBA00023007"/>
    </source>
</evidence>
<dbReference type="Pfam" id="PF13561">
    <property type="entry name" value="adh_short_C2"/>
    <property type="match status" value="1"/>
</dbReference>
<keyword evidence="3" id="KW-0521">NADP</keyword>
<comment type="subunit">
    <text evidence="2">Homodimer.</text>
</comment>
<dbReference type="GO" id="GO:0070404">
    <property type="term" value="F:NADH binding"/>
    <property type="evidence" value="ECO:0007669"/>
    <property type="project" value="TreeGrafter"/>
</dbReference>
<dbReference type="GO" id="GO:0006559">
    <property type="term" value="P:L-phenylalanine catabolic process"/>
    <property type="evidence" value="ECO:0007669"/>
    <property type="project" value="TreeGrafter"/>
</dbReference>
<dbReference type="PANTHER" id="PTHR15104:SF0">
    <property type="entry name" value="DIHYDROPTERIDINE REDUCTASE"/>
    <property type="match status" value="1"/>
</dbReference>
<name>A0A1B0FPN8_GLOMM</name>
<dbReference type="EMBL" id="CCAG010011595">
    <property type="status" value="NOT_ANNOTATED_CDS"/>
    <property type="molecule type" value="Genomic_DNA"/>
</dbReference>
<dbReference type="PRINTS" id="PR00081">
    <property type="entry name" value="GDHRDH"/>
</dbReference>
<sequence>MMSLGRVLIYGGKGALGAACVSHFKENNFWVSSVDFNDNEQADAGIIVSRNASWTEQEEDVLKKVGTALGDNKLDAVICVAGGWAGGNAKTGLAKNADTMWRQSVWASTISATIAANHLKREGLLALTGAKLALEGTPDMIGYGLAKAGVHQLTRSLAAKNSGLPEDAVVISILPITLDTPTNRKIMPNADFSSWTPLKELAGYFHLWTKQEERPKNGSLLQVVTENGSTYLNEF</sequence>
<evidence type="ECO:0000256" key="3">
    <source>
        <dbReference type="ARBA" id="ARBA00022857"/>
    </source>
</evidence>
<dbReference type="GO" id="GO:0005737">
    <property type="term" value="C:cytoplasm"/>
    <property type="evidence" value="ECO:0007669"/>
    <property type="project" value="TreeGrafter"/>
</dbReference>
<evidence type="ECO:0000256" key="8">
    <source>
        <dbReference type="ARBA" id="ARBA00039520"/>
    </source>
</evidence>